<gene>
    <name evidence="1" type="ORF">OA50_04504</name>
</gene>
<evidence type="ECO:0000313" key="2">
    <source>
        <dbReference type="Proteomes" id="UP000030960"/>
    </source>
</evidence>
<keyword evidence="2" id="KW-1185">Reference proteome</keyword>
<proteinExistence type="predicted"/>
<comment type="caution">
    <text evidence="1">The sequence shown here is derived from an EMBL/GenBank/DDBJ whole genome shotgun (WGS) entry which is preliminary data.</text>
</comment>
<dbReference type="Proteomes" id="UP000030960">
    <property type="component" value="Unassembled WGS sequence"/>
</dbReference>
<evidence type="ECO:0000313" key="1">
    <source>
        <dbReference type="EMBL" id="KHQ51133.1"/>
    </source>
</evidence>
<name>A0A0B3RWK8_9RHOB</name>
<reference evidence="1 2" key="1">
    <citation type="submission" date="2014-10" db="EMBL/GenBank/DDBJ databases">
        <title>Genome sequence of Ponticoccus sp. strain UMTAT08 isolated from clonal culture of toxic dinoflagellate Alexandrium tamiyavanichii.</title>
        <authorList>
            <person name="Gan H.Y."/>
            <person name="Muhd D.-D."/>
            <person name="Mohd Noor M.E."/>
            <person name="Yeong Y.S."/>
            <person name="Usup G."/>
        </authorList>
    </citation>
    <scope>NUCLEOTIDE SEQUENCE [LARGE SCALE GENOMIC DNA]</scope>
    <source>
        <strain evidence="1 2">UMTAT08</strain>
    </source>
</reference>
<organism evidence="1 2">
    <name type="scientific">Mameliella alba</name>
    <dbReference type="NCBI Taxonomy" id="561184"/>
    <lineage>
        <taxon>Bacteria</taxon>
        <taxon>Pseudomonadati</taxon>
        <taxon>Pseudomonadota</taxon>
        <taxon>Alphaproteobacteria</taxon>
        <taxon>Rhodobacterales</taxon>
        <taxon>Roseobacteraceae</taxon>
        <taxon>Mameliella</taxon>
    </lineage>
</organism>
<dbReference type="AlphaFoldDB" id="A0A0B3RWK8"/>
<dbReference type="RefSeq" id="WP_043145324.1">
    <property type="nucleotide sequence ID" value="NZ_JSUQ01000020.1"/>
</dbReference>
<dbReference type="EMBL" id="JSUQ01000020">
    <property type="protein sequence ID" value="KHQ51133.1"/>
    <property type="molecule type" value="Genomic_DNA"/>
</dbReference>
<dbReference type="OrthoDB" id="8114479at2"/>
<sequence length="126" mass="14452">MIRQPTRLSVAYAWWRQALADPRTPRHDADPQCGYYARRAVKNGPLLPVRVYLDQEIDPETGELADDEVIRGEELGRSIDPARIWTHLKPITVARYDALVAEHRTNARMAATNISYDVTETPMRPR</sequence>
<accession>A0A0B3RWK8</accession>
<protein>
    <submittedName>
        <fullName evidence="1">Uncharacterized protein</fullName>
    </submittedName>
</protein>